<comment type="subcellular location">
    <subcellularLocation>
        <location evidence="1">Cell inner membrane</location>
        <topology evidence="1">Single-pass membrane protein</topology>
    </subcellularLocation>
</comment>
<reference evidence="12 13" key="1">
    <citation type="submission" date="2015-01" db="EMBL/GenBank/DDBJ databases">
        <title>Complete genome of Pseudomonas batumici UCM B-321 producer of the batumin antibiotic with strong antistaphilococcal and potential anticancer activity.</title>
        <authorList>
            <person name="Klochko V.V."/>
            <person name="Zelena L.B."/>
            <person name="Elena K.A."/>
            <person name="Reva O.N."/>
        </authorList>
    </citation>
    <scope>NUCLEOTIDE SEQUENCE [LARGE SCALE GENOMIC DNA]</scope>
    <source>
        <strain evidence="12 13">UCM B-321</strain>
    </source>
</reference>
<evidence type="ECO:0000256" key="8">
    <source>
        <dbReference type="ARBA" id="ARBA00023136"/>
    </source>
</evidence>
<dbReference type="OrthoDB" id="5732776at2"/>
<protein>
    <recommendedName>
        <fullName evidence="2">Type II secretion system protein H</fullName>
    </recommendedName>
    <alternativeName>
        <fullName evidence="10">General secretion pathway protein H</fullName>
    </alternativeName>
</protein>
<dbReference type="PATRIC" id="fig|226910.6.peg.4694"/>
<keyword evidence="13" id="KW-1185">Reference proteome</keyword>
<dbReference type="Proteomes" id="UP000031535">
    <property type="component" value="Unassembled WGS sequence"/>
</dbReference>
<dbReference type="InterPro" id="IPR022346">
    <property type="entry name" value="T2SS_GspH"/>
</dbReference>
<evidence type="ECO:0000256" key="5">
    <source>
        <dbReference type="ARBA" id="ARBA00022519"/>
    </source>
</evidence>
<evidence type="ECO:0000256" key="3">
    <source>
        <dbReference type="ARBA" id="ARBA00022475"/>
    </source>
</evidence>
<evidence type="ECO:0000259" key="11">
    <source>
        <dbReference type="Pfam" id="PF12019"/>
    </source>
</evidence>
<accession>A0A0C2I8P0</accession>
<keyword evidence="4" id="KW-0488">Methylation</keyword>
<dbReference type="Pfam" id="PF12019">
    <property type="entry name" value="GspH"/>
    <property type="match status" value="1"/>
</dbReference>
<dbReference type="GO" id="GO:0015628">
    <property type="term" value="P:protein secretion by the type II secretion system"/>
    <property type="evidence" value="ECO:0007669"/>
    <property type="project" value="InterPro"/>
</dbReference>
<dbReference type="EMBL" id="JXDG01000061">
    <property type="protein sequence ID" value="KIH81462.1"/>
    <property type="molecule type" value="Genomic_DNA"/>
</dbReference>
<evidence type="ECO:0000256" key="6">
    <source>
        <dbReference type="ARBA" id="ARBA00022692"/>
    </source>
</evidence>
<dbReference type="Gene3D" id="3.55.40.10">
    <property type="entry name" value="minor pseudopilin epsh domain"/>
    <property type="match status" value="1"/>
</dbReference>
<comment type="similarity">
    <text evidence="9">Belongs to the GSP H family.</text>
</comment>
<sequence>MDQKGFSLVQLLIGLAVIGMLARLASPAFSELIASQRRQVSANELANGMQLARTEAVLRQQDVVMHALEEDWSRGWRIIVDRSGQGHLDPDNPVLVERRSHGLTPIKGNLWLQEFVRFTAIGSLNPNNSASMGGTLHICATDRPISHHQVVLAATGRIRLEKREMPEALCASAGLQQGANA</sequence>
<evidence type="ECO:0000256" key="2">
    <source>
        <dbReference type="ARBA" id="ARBA00021549"/>
    </source>
</evidence>
<feature type="domain" description="General secretion pathway GspH" evidence="11">
    <location>
        <begin position="42"/>
        <end position="156"/>
    </location>
</feature>
<proteinExistence type="inferred from homology"/>
<dbReference type="SUPFAM" id="SSF54523">
    <property type="entry name" value="Pili subunits"/>
    <property type="match status" value="1"/>
</dbReference>
<dbReference type="STRING" id="226910.UCMB321_4704"/>
<evidence type="ECO:0000256" key="1">
    <source>
        <dbReference type="ARBA" id="ARBA00004377"/>
    </source>
</evidence>
<keyword evidence="6" id="KW-0812">Transmembrane</keyword>
<evidence type="ECO:0000256" key="4">
    <source>
        <dbReference type="ARBA" id="ARBA00022481"/>
    </source>
</evidence>
<keyword evidence="5" id="KW-0997">Cell inner membrane</keyword>
<keyword evidence="3" id="KW-1003">Cell membrane</keyword>
<dbReference type="InterPro" id="IPR045584">
    <property type="entry name" value="Pilin-like"/>
</dbReference>
<dbReference type="RefSeq" id="WP_040071073.1">
    <property type="nucleotide sequence ID" value="NZ_JXDG01000061.1"/>
</dbReference>
<evidence type="ECO:0000313" key="12">
    <source>
        <dbReference type="EMBL" id="KIH81462.1"/>
    </source>
</evidence>
<keyword evidence="8" id="KW-0472">Membrane</keyword>
<name>A0A0C2I8P0_9PSED</name>
<comment type="caution">
    <text evidence="12">The sequence shown here is derived from an EMBL/GenBank/DDBJ whole genome shotgun (WGS) entry which is preliminary data.</text>
</comment>
<organism evidence="12 13">
    <name type="scientific">Pseudomonas batumici</name>
    <dbReference type="NCBI Taxonomy" id="226910"/>
    <lineage>
        <taxon>Bacteria</taxon>
        <taxon>Pseudomonadati</taxon>
        <taxon>Pseudomonadota</taxon>
        <taxon>Gammaproteobacteria</taxon>
        <taxon>Pseudomonadales</taxon>
        <taxon>Pseudomonadaceae</taxon>
        <taxon>Pseudomonas</taxon>
    </lineage>
</organism>
<evidence type="ECO:0000313" key="13">
    <source>
        <dbReference type="Proteomes" id="UP000031535"/>
    </source>
</evidence>
<evidence type="ECO:0000256" key="10">
    <source>
        <dbReference type="ARBA" id="ARBA00030775"/>
    </source>
</evidence>
<gene>
    <name evidence="12" type="ORF">UCMB321_4704</name>
</gene>
<evidence type="ECO:0000256" key="9">
    <source>
        <dbReference type="ARBA" id="ARBA00025772"/>
    </source>
</evidence>
<evidence type="ECO:0000256" key="7">
    <source>
        <dbReference type="ARBA" id="ARBA00022989"/>
    </source>
</evidence>
<dbReference type="GO" id="GO:0015627">
    <property type="term" value="C:type II protein secretion system complex"/>
    <property type="evidence" value="ECO:0007669"/>
    <property type="project" value="InterPro"/>
</dbReference>
<keyword evidence="7" id="KW-1133">Transmembrane helix</keyword>
<dbReference type="AlphaFoldDB" id="A0A0C2I8P0"/>
<dbReference type="GO" id="GO:0005886">
    <property type="term" value="C:plasma membrane"/>
    <property type="evidence" value="ECO:0007669"/>
    <property type="project" value="UniProtKB-SubCell"/>
</dbReference>